<name>A0AAV5X0A5_9BILA</name>
<feature type="region of interest" description="Disordered" evidence="1">
    <location>
        <begin position="1"/>
        <end position="36"/>
    </location>
</feature>
<feature type="non-terminal residue" evidence="2">
    <location>
        <position position="100"/>
    </location>
</feature>
<organism evidence="2 3">
    <name type="scientific">Pristionchus fissidentatus</name>
    <dbReference type="NCBI Taxonomy" id="1538716"/>
    <lineage>
        <taxon>Eukaryota</taxon>
        <taxon>Metazoa</taxon>
        <taxon>Ecdysozoa</taxon>
        <taxon>Nematoda</taxon>
        <taxon>Chromadorea</taxon>
        <taxon>Rhabditida</taxon>
        <taxon>Rhabditina</taxon>
        <taxon>Diplogasteromorpha</taxon>
        <taxon>Diplogasteroidea</taxon>
        <taxon>Neodiplogasteridae</taxon>
        <taxon>Pristionchus</taxon>
    </lineage>
</organism>
<feature type="compositionally biased region" description="Polar residues" evidence="1">
    <location>
        <begin position="1"/>
        <end position="35"/>
    </location>
</feature>
<protein>
    <submittedName>
        <fullName evidence="2">Uncharacterized protein</fullName>
    </submittedName>
</protein>
<evidence type="ECO:0000256" key="1">
    <source>
        <dbReference type="SAM" id="MobiDB-lite"/>
    </source>
</evidence>
<reference evidence="2" key="1">
    <citation type="submission" date="2023-10" db="EMBL/GenBank/DDBJ databases">
        <title>Genome assembly of Pristionchus species.</title>
        <authorList>
            <person name="Yoshida K."/>
            <person name="Sommer R.J."/>
        </authorList>
    </citation>
    <scope>NUCLEOTIDE SEQUENCE</scope>
    <source>
        <strain evidence="2">RS5133</strain>
    </source>
</reference>
<keyword evidence="3" id="KW-1185">Reference proteome</keyword>
<evidence type="ECO:0000313" key="3">
    <source>
        <dbReference type="Proteomes" id="UP001432322"/>
    </source>
</evidence>
<dbReference type="AlphaFoldDB" id="A0AAV5X0A5"/>
<feature type="region of interest" description="Disordered" evidence="1">
    <location>
        <begin position="80"/>
        <end position="100"/>
    </location>
</feature>
<comment type="caution">
    <text evidence="2">The sequence shown here is derived from an EMBL/GenBank/DDBJ whole genome shotgun (WGS) entry which is preliminary data.</text>
</comment>
<proteinExistence type="predicted"/>
<accession>A0AAV5X0A5</accession>
<dbReference type="EMBL" id="BTSY01000007">
    <property type="protein sequence ID" value="GMT36861.1"/>
    <property type="molecule type" value="Genomic_DNA"/>
</dbReference>
<gene>
    <name evidence="2" type="ORF">PFISCL1PPCAC_28158</name>
</gene>
<sequence length="100" mass="11264">MRMSATGEQTQMPIDSSADNQVNYYNDESNSNSINGDELFQQLGIPKEEPTEDSVFNDNFNYLPNSVKNEDFEDSVYFDEADAATEEDETLDETSSLSQV</sequence>
<evidence type="ECO:0000313" key="2">
    <source>
        <dbReference type="EMBL" id="GMT36861.1"/>
    </source>
</evidence>
<dbReference type="Proteomes" id="UP001432322">
    <property type="component" value="Unassembled WGS sequence"/>
</dbReference>
<feature type="compositionally biased region" description="Acidic residues" evidence="1">
    <location>
        <begin position="80"/>
        <end position="92"/>
    </location>
</feature>